<comment type="catalytic activity">
    <reaction evidence="3">
        <text>L-glutaminyl-[protein] + H2O = L-glutamyl-[protein] + NH4(+)</text>
        <dbReference type="Rhea" id="RHEA:16441"/>
        <dbReference type="Rhea" id="RHEA-COMP:10207"/>
        <dbReference type="Rhea" id="RHEA-COMP:10208"/>
        <dbReference type="ChEBI" id="CHEBI:15377"/>
        <dbReference type="ChEBI" id="CHEBI:28938"/>
        <dbReference type="ChEBI" id="CHEBI:29973"/>
        <dbReference type="ChEBI" id="CHEBI:30011"/>
        <dbReference type="EC" id="3.5.1.44"/>
    </reaction>
</comment>
<dbReference type="Proteomes" id="UP000613512">
    <property type="component" value="Unassembled WGS sequence"/>
</dbReference>
<evidence type="ECO:0000313" key="5">
    <source>
        <dbReference type="Proteomes" id="UP000613512"/>
    </source>
</evidence>
<accession>A0A916RNC4</accession>
<comment type="caution">
    <text evidence="4">The sequence shown here is derived from an EMBL/GenBank/DDBJ whole genome shotgun (WGS) entry which is preliminary data.</text>
</comment>
<dbReference type="PANTHER" id="PTHR35147">
    <property type="entry name" value="CHEMORECEPTOR GLUTAMINE DEAMIDASE CHED-RELATED"/>
    <property type="match status" value="1"/>
</dbReference>
<name>A0A916RNC4_9BACI</name>
<evidence type="ECO:0000256" key="3">
    <source>
        <dbReference type="HAMAP-Rule" id="MF_01440"/>
    </source>
</evidence>
<dbReference type="HAMAP" id="MF_01440">
    <property type="entry name" value="CheD"/>
    <property type="match status" value="1"/>
</dbReference>
<protein>
    <recommendedName>
        <fullName evidence="3">Probable chemoreceptor glutamine deamidase CheD</fullName>
        <ecNumber evidence="3">3.5.1.44</ecNumber>
    </recommendedName>
</protein>
<dbReference type="EC" id="3.5.1.44" evidence="3"/>
<dbReference type="GO" id="GO:0006935">
    <property type="term" value="P:chemotaxis"/>
    <property type="evidence" value="ECO:0007669"/>
    <property type="project" value="UniProtKB-UniRule"/>
</dbReference>
<reference evidence="4" key="2">
    <citation type="submission" date="2020-09" db="EMBL/GenBank/DDBJ databases">
        <authorList>
            <person name="Sun Q."/>
            <person name="Zhou Y."/>
        </authorList>
    </citation>
    <scope>NUCLEOTIDE SEQUENCE</scope>
    <source>
        <strain evidence="4">CGMCC 1.12408</strain>
    </source>
</reference>
<dbReference type="GO" id="GO:0050568">
    <property type="term" value="F:protein-glutamine glutaminase activity"/>
    <property type="evidence" value="ECO:0007669"/>
    <property type="project" value="UniProtKB-UniRule"/>
</dbReference>
<organism evidence="4 5">
    <name type="scientific">Ornithinibacillus halotolerans</name>
    <dbReference type="NCBI Taxonomy" id="1274357"/>
    <lineage>
        <taxon>Bacteria</taxon>
        <taxon>Bacillati</taxon>
        <taxon>Bacillota</taxon>
        <taxon>Bacilli</taxon>
        <taxon>Bacillales</taxon>
        <taxon>Bacillaceae</taxon>
        <taxon>Ornithinibacillus</taxon>
    </lineage>
</organism>
<dbReference type="InterPro" id="IPR011324">
    <property type="entry name" value="Cytotoxic_necrot_fac-like_cat"/>
</dbReference>
<dbReference type="RefSeq" id="WP_188382959.1">
    <property type="nucleotide sequence ID" value="NZ_BMEY01000001.1"/>
</dbReference>
<dbReference type="CDD" id="cd16352">
    <property type="entry name" value="CheD"/>
    <property type="match status" value="1"/>
</dbReference>
<keyword evidence="5" id="KW-1185">Reference proteome</keyword>
<dbReference type="PANTHER" id="PTHR35147:SF1">
    <property type="entry name" value="CHEMORECEPTOR GLUTAMINE DEAMIDASE CHED-RELATED"/>
    <property type="match status" value="1"/>
</dbReference>
<reference evidence="4" key="1">
    <citation type="journal article" date="2014" name="Int. J. Syst. Evol. Microbiol.">
        <title>Complete genome sequence of Corynebacterium casei LMG S-19264T (=DSM 44701T), isolated from a smear-ripened cheese.</title>
        <authorList>
            <consortium name="US DOE Joint Genome Institute (JGI-PGF)"/>
            <person name="Walter F."/>
            <person name="Albersmeier A."/>
            <person name="Kalinowski J."/>
            <person name="Ruckert C."/>
        </authorList>
    </citation>
    <scope>NUCLEOTIDE SEQUENCE</scope>
    <source>
        <strain evidence="4">CGMCC 1.12408</strain>
    </source>
</reference>
<comment type="function">
    <text evidence="3">Probably deamidates glutamine residues to glutamate on methyl-accepting chemotaxis receptors (MCPs), playing an important role in chemotaxis.</text>
</comment>
<keyword evidence="1 3" id="KW-0145">Chemotaxis</keyword>
<dbReference type="Pfam" id="PF03975">
    <property type="entry name" value="CheD"/>
    <property type="match status" value="1"/>
</dbReference>
<dbReference type="InterPro" id="IPR005659">
    <property type="entry name" value="Chemorcpt_Glu_NH3ase_CheD"/>
</dbReference>
<evidence type="ECO:0000313" key="4">
    <source>
        <dbReference type="EMBL" id="GGA62815.1"/>
    </source>
</evidence>
<dbReference type="AlphaFoldDB" id="A0A916RNC4"/>
<evidence type="ECO:0000256" key="2">
    <source>
        <dbReference type="ARBA" id="ARBA00022801"/>
    </source>
</evidence>
<gene>
    <name evidence="3 4" type="primary">cheD</name>
    <name evidence="4" type="ORF">GCM10008025_03540</name>
</gene>
<keyword evidence="2 3" id="KW-0378">Hydrolase</keyword>
<comment type="similarity">
    <text evidence="3">Belongs to the CheD family.</text>
</comment>
<dbReference type="Gene3D" id="3.30.1330.200">
    <property type="match status" value="1"/>
</dbReference>
<evidence type="ECO:0000256" key="1">
    <source>
        <dbReference type="ARBA" id="ARBA00022500"/>
    </source>
</evidence>
<sequence>MSKQASIVKVGIADLNFVTAPDILRTSGLGSCVGVIIYSQAKKMAGMAHIMLPDSSMGKQATVNKFKYADTAIDILVQTLLSKGVWKKELKAKLAGGAQMFSFQTNSDIIRIGKRNVDAVLEKLNHHHIPVVSQDVGGNFGRTIEFDPQTCKLKVRTITKGEHYI</sequence>
<proteinExistence type="inferred from homology"/>
<dbReference type="SUPFAM" id="SSF64438">
    <property type="entry name" value="CNF1/YfiH-like putative cysteine hydrolases"/>
    <property type="match status" value="1"/>
</dbReference>
<dbReference type="EMBL" id="BMEY01000001">
    <property type="protein sequence ID" value="GGA62815.1"/>
    <property type="molecule type" value="Genomic_DNA"/>
</dbReference>
<dbReference type="InterPro" id="IPR038592">
    <property type="entry name" value="CheD-like_sf"/>
</dbReference>